<reference evidence="2 3" key="1">
    <citation type="journal article" date="2011" name="Stand. Genomic Sci.">
        <title>Complete genome sequence of Haliscomenobacter hydrossis type strain (O).</title>
        <authorList>
            <consortium name="US DOE Joint Genome Institute (JGI-PGF)"/>
            <person name="Daligault H."/>
            <person name="Lapidus A."/>
            <person name="Zeytun A."/>
            <person name="Nolan M."/>
            <person name="Lucas S."/>
            <person name="Del Rio T.G."/>
            <person name="Tice H."/>
            <person name="Cheng J.F."/>
            <person name="Tapia R."/>
            <person name="Han C."/>
            <person name="Goodwin L."/>
            <person name="Pitluck S."/>
            <person name="Liolios K."/>
            <person name="Pagani I."/>
            <person name="Ivanova N."/>
            <person name="Huntemann M."/>
            <person name="Mavromatis K."/>
            <person name="Mikhailova N."/>
            <person name="Pati A."/>
            <person name="Chen A."/>
            <person name="Palaniappan K."/>
            <person name="Land M."/>
            <person name="Hauser L."/>
            <person name="Brambilla E.M."/>
            <person name="Rohde M."/>
            <person name="Verbarg S."/>
            <person name="Goker M."/>
            <person name="Bristow J."/>
            <person name="Eisen J.A."/>
            <person name="Markowitz V."/>
            <person name="Hugenholtz P."/>
            <person name="Kyrpides N.C."/>
            <person name="Klenk H.P."/>
            <person name="Woyke T."/>
        </authorList>
    </citation>
    <scope>NUCLEOTIDE SEQUENCE [LARGE SCALE GENOMIC DNA]</scope>
    <source>
        <strain evidence="3">ATCC 27775 / DSM 1100 / LMG 10767 / O</strain>
    </source>
</reference>
<gene>
    <name evidence="2" type="ordered locus">Halhy_1344</name>
</gene>
<accession>F4KV73</accession>
<keyword evidence="3" id="KW-1185">Reference proteome</keyword>
<dbReference type="EMBL" id="CP002691">
    <property type="protein sequence ID" value="AEE49239.1"/>
    <property type="molecule type" value="Genomic_DNA"/>
</dbReference>
<reference key="2">
    <citation type="submission" date="2011-04" db="EMBL/GenBank/DDBJ databases">
        <title>Complete sequence of chromosome of Haliscomenobacter hydrossis DSM 1100.</title>
        <authorList>
            <consortium name="US DOE Joint Genome Institute (JGI-PGF)"/>
            <person name="Lucas S."/>
            <person name="Han J."/>
            <person name="Lapidus A."/>
            <person name="Bruce D."/>
            <person name="Goodwin L."/>
            <person name="Pitluck S."/>
            <person name="Peters L."/>
            <person name="Kyrpides N."/>
            <person name="Mavromatis K."/>
            <person name="Ivanova N."/>
            <person name="Ovchinnikova G."/>
            <person name="Pagani I."/>
            <person name="Daligault H."/>
            <person name="Detter J.C."/>
            <person name="Han C."/>
            <person name="Land M."/>
            <person name="Hauser L."/>
            <person name="Markowitz V."/>
            <person name="Cheng J.-F."/>
            <person name="Hugenholtz P."/>
            <person name="Woyke T."/>
            <person name="Wu D."/>
            <person name="Verbarg S."/>
            <person name="Frueling A."/>
            <person name="Brambilla E."/>
            <person name="Klenk H.-P."/>
            <person name="Eisen J.A."/>
        </authorList>
    </citation>
    <scope>NUCLEOTIDE SEQUENCE</scope>
    <source>
        <strain>DSM 1100</strain>
    </source>
</reference>
<dbReference type="RefSeq" id="WP_013763793.1">
    <property type="nucleotide sequence ID" value="NC_015510.1"/>
</dbReference>
<evidence type="ECO:0000313" key="2">
    <source>
        <dbReference type="EMBL" id="AEE49239.1"/>
    </source>
</evidence>
<dbReference type="AlphaFoldDB" id="F4KV73"/>
<dbReference type="Proteomes" id="UP000008461">
    <property type="component" value="Chromosome"/>
</dbReference>
<feature type="region of interest" description="Disordered" evidence="1">
    <location>
        <begin position="1"/>
        <end position="31"/>
    </location>
</feature>
<feature type="compositionally biased region" description="Polar residues" evidence="1">
    <location>
        <begin position="14"/>
        <end position="31"/>
    </location>
</feature>
<dbReference type="HOGENOM" id="CLU_2382114_0_0_10"/>
<dbReference type="KEGG" id="hhy:Halhy_1344"/>
<protein>
    <submittedName>
        <fullName evidence="2">Uncharacterized protein</fullName>
    </submittedName>
</protein>
<organism evidence="2 3">
    <name type="scientific">Haliscomenobacter hydrossis (strain ATCC 27775 / DSM 1100 / LMG 10767 / O)</name>
    <dbReference type="NCBI Taxonomy" id="760192"/>
    <lineage>
        <taxon>Bacteria</taxon>
        <taxon>Pseudomonadati</taxon>
        <taxon>Bacteroidota</taxon>
        <taxon>Saprospiria</taxon>
        <taxon>Saprospirales</taxon>
        <taxon>Haliscomenobacteraceae</taxon>
        <taxon>Haliscomenobacter</taxon>
    </lineage>
</organism>
<sequence length="94" mass="9609">MKVTIEISEDKSVQEIQTTPTPNNPSATKVDTGTVALDSATTTTDITFGTNGSTASSNAGNPSVEVFKWMETLGTQNSDGKLDAIDMGGAPAGS</sequence>
<name>F4KV73_HALH1</name>
<evidence type="ECO:0000313" key="3">
    <source>
        <dbReference type="Proteomes" id="UP000008461"/>
    </source>
</evidence>
<proteinExistence type="predicted"/>
<dbReference type="STRING" id="760192.Halhy_1344"/>
<evidence type="ECO:0000256" key="1">
    <source>
        <dbReference type="SAM" id="MobiDB-lite"/>
    </source>
</evidence>